<dbReference type="GO" id="GO:0005737">
    <property type="term" value="C:cytoplasm"/>
    <property type="evidence" value="ECO:0007669"/>
    <property type="project" value="TreeGrafter"/>
</dbReference>
<dbReference type="GeneID" id="5126562"/>
<dbReference type="Gene3D" id="1.20.1280.50">
    <property type="match status" value="1"/>
</dbReference>
<dbReference type="Pfam" id="PF12937">
    <property type="entry name" value="F-box-like"/>
    <property type="match status" value="1"/>
</dbReference>
<dbReference type="KEGG" id="pgu:PGUG_03078"/>
<dbReference type="OMA" id="PACTNWK"/>
<dbReference type="PROSITE" id="PS50181">
    <property type="entry name" value="FBOX"/>
    <property type="match status" value="1"/>
</dbReference>
<dbReference type="InterPro" id="IPR001810">
    <property type="entry name" value="F-box_dom"/>
</dbReference>
<dbReference type="SMART" id="SM00256">
    <property type="entry name" value="FBOX"/>
    <property type="match status" value="1"/>
</dbReference>
<dbReference type="InterPro" id="IPR050648">
    <property type="entry name" value="F-box_LRR-repeat"/>
</dbReference>
<keyword evidence="2" id="KW-0677">Repeat</keyword>
<dbReference type="PANTHER" id="PTHR13382">
    <property type="entry name" value="MITOCHONDRIAL ATP SYNTHASE COUPLING FACTOR B"/>
    <property type="match status" value="1"/>
</dbReference>
<organism evidence="5 6">
    <name type="scientific">Meyerozyma guilliermondii (strain ATCC 6260 / CBS 566 / DSM 6381 / JCM 1539 / NBRC 10279 / NRRL Y-324)</name>
    <name type="common">Yeast</name>
    <name type="synonym">Candida guilliermondii</name>
    <dbReference type="NCBI Taxonomy" id="294746"/>
    <lineage>
        <taxon>Eukaryota</taxon>
        <taxon>Fungi</taxon>
        <taxon>Dikarya</taxon>
        <taxon>Ascomycota</taxon>
        <taxon>Saccharomycotina</taxon>
        <taxon>Pichiomycetes</taxon>
        <taxon>Debaryomycetaceae</taxon>
        <taxon>Meyerozyma</taxon>
    </lineage>
</organism>
<keyword evidence="6" id="KW-1185">Reference proteome</keyword>
<feature type="domain" description="F-box" evidence="4">
    <location>
        <begin position="80"/>
        <end position="136"/>
    </location>
</feature>
<dbReference type="InterPro" id="IPR006553">
    <property type="entry name" value="Leu-rich_rpt_Cys-con_subtyp"/>
</dbReference>
<evidence type="ECO:0000256" key="3">
    <source>
        <dbReference type="ARBA" id="ARBA00022786"/>
    </source>
</evidence>
<name>A5DIH7_PICGU</name>
<reference evidence="5 6" key="1">
    <citation type="journal article" date="2009" name="Nature">
        <title>Evolution of pathogenicity and sexual reproduction in eight Candida genomes.</title>
        <authorList>
            <person name="Butler G."/>
            <person name="Rasmussen M.D."/>
            <person name="Lin M.F."/>
            <person name="Santos M.A."/>
            <person name="Sakthikumar S."/>
            <person name="Munro C.A."/>
            <person name="Rheinbay E."/>
            <person name="Grabherr M."/>
            <person name="Forche A."/>
            <person name="Reedy J.L."/>
            <person name="Agrafioti I."/>
            <person name="Arnaud M.B."/>
            <person name="Bates S."/>
            <person name="Brown A.J."/>
            <person name="Brunke S."/>
            <person name="Costanzo M.C."/>
            <person name="Fitzpatrick D.A."/>
            <person name="de Groot P.W."/>
            <person name="Harris D."/>
            <person name="Hoyer L.L."/>
            <person name="Hube B."/>
            <person name="Klis F.M."/>
            <person name="Kodira C."/>
            <person name="Lennard N."/>
            <person name="Logue M.E."/>
            <person name="Martin R."/>
            <person name="Neiman A.M."/>
            <person name="Nikolaou E."/>
            <person name="Quail M.A."/>
            <person name="Quinn J."/>
            <person name="Santos M.C."/>
            <person name="Schmitzberger F.F."/>
            <person name="Sherlock G."/>
            <person name="Shah P."/>
            <person name="Silverstein K.A."/>
            <person name="Skrzypek M.S."/>
            <person name="Soll D."/>
            <person name="Staggs R."/>
            <person name="Stansfield I."/>
            <person name="Stumpf M.P."/>
            <person name="Sudbery P.E."/>
            <person name="Srikantha T."/>
            <person name="Zeng Q."/>
            <person name="Berman J."/>
            <person name="Berriman M."/>
            <person name="Heitman J."/>
            <person name="Gow N.A."/>
            <person name="Lorenz M.C."/>
            <person name="Birren B.W."/>
            <person name="Kellis M."/>
            <person name="Cuomo C.A."/>
        </authorList>
    </citation>
    <scope>NUCLEOTIDE SEQUENCE [LARGE SCALE GENOMIC DNA]</scope>
    <source>
        <strain evidence="6">ATCC 6260 / CBS 566 / DSM 6381 / JCM 1539 / NBRC 10279 / NRRL Y-324</strain>
    </source>
</reference>
<dbReference type="eggNOG" id="KOG1947">
    <property type="taxonomic scope" value="Eukaryota"/>
</dbReference>
<proteinExistence type="predicted"/>
<evidence type="ECO:0000313" key="5">
    <source>
        <dbReference type="EMBL" id="EDK38980.2"/>
    </source>
</evidence>
<dbReference type="InterPro" id="IPR036047">
    <property type="entry name" value="F-box-like_dom_sf"/>
</dbReference>
<dbReference type="InParanoid" id="A5DIH7"/>
<dbReference type="STRING" id="294746.A5DIH7"/>
<dbReference type="RefSeq" id="XP_001485349.2">
    <property type="nucleotide sequence ID" value="XM_001485299.1"/>
</dbReference>
<accession>A5DIH7</accession>
<evidence type="ECO:0000256" key="1">
    <source>
        <dbReference type="ARBA" id="ARBA00022614"/>
    </source>
</evidence>
<dbReference type="SUPFAM" id="SSF52047">
    <property type="entry name" value="RNI-like"/>
    <property type="match status" value="1"/>
</dbReference>
<keyword evidence="1" id="KW-0433">Leucine-rich repeat</keyword>
<dbReference type="AlphaFoldDB" id="A5DIH7"/>
<dbReference type="EMBL" id="CH408157">
    <property type="protein sequence ID" value="EDK38980.2"/>
    <property type="molecule type" value="Genomic_DNA"/>
</dbReference>
<dbReference type="Proteomes" id="UP000001997">
    <property type="component" value="Unassembled WGS sequence"/>
</dbReference>
<dbReference type="GO" id="GO:0019005">
    <property type="term" value="C:SCF ubiquitin ligase complex"/>
    <property type="evidence" value="ECO:0007669"/>
    <property type="project" value="UniProtKB-ARBA"/>
</dbReference>
<dbReference type="InterPro" id="IPR032675">
    <property type="entry name" value="LRR_dom_sf"/>
</dbReference>
<dbReference type="HOGENOM" id="CLU_010840_2_1_1"/>
<dbReference type="VEuPathDB" id="FungiDB:PGUG_03078"/>
<dbReference type="SUPFAM" id="SSF81383">
    <property type="entry name" value="F-box domain"/>
    <property type="match status" value="1"/>
</dbReference>
<evidence type="ECO:0000313" key="6">
    <source>
        <dbReference type="Proteomes" id="UP000001997"/>
    </source>
</evidence>
<dbReference type="InterPro" id="IPR057207">
    <property type="entry name" value="FBXL15_LRR"/>
</dbReference>
<dbReference type="FunFam" id="3.80.10.10:FF:000251">
    <property type="entry name" value="Ubiquitin ligase complex F-box protein GRR1"/>
    <property type="match status" value="1"/>
</dbReference>
<evidence type="ECO:0000256" key="2">
    <source>
        <dbReference type="ARBA" id="ARBA00022737"/>
    </source>
</evidence>
<dbReference type="SMART" id="SM00367">
    <property type="entry name" value="LRR_CC"/>
    <property type="match status" value="12"/>
</dbReference>
<evidence type="ECO:0000259" key="4">
    <source>
        <dbReference type="PROSITE" id="PS50181"/>
    </source>
</evidence>
<dbReference type="Gene3D" id="3.80.10.10">
    <property type="entry name" value="Ribonuclease Inhibitor"/>
    <property type="match status" value="4"/>
</dbReference>
<dbReference type="OrthoDB" id="10257471at2759"/>
<dbReference type="Pfam" id="PF25372">
    <property type="entry name" value="DUF7885"/>
    <property type="match status" value="1"/>
</dbReference>
<protein>
    <recommendedName>
        <fullName evidence="4">F-box domain-containing protein</fullName>
    </recommendedName>
</protein>
<sequence>MSSPSSNGDSNLPDQLSNEVFRFSAASPDVNNRNHHALKFDFIMQNEGPDDYKQLKESITQRRNSAAAQKSEIQELNYRNSPLLKLPTEVLLQIFNHLDRRDLYSLLTVCREFADLIIEILWFRPNMQNDASFNKIKAIMKLPKSSTHWDYRSFIKRLNLSFMTKLVDDDLLSLFVGCPKLERLTLVNCTKLTHYPITEVLKNCEKLQSIDLTGVTHIHDDIIYALADNCPRLQGLYAPGCGNVSERAILKLLTSCPMLKRVKFNGSENITDETISAMYENCKSLVEIDLHNCPKVTDKYLKLIFLNLSQLREFRISNAAGITDKLLERLPNHFFLEKLRIIDITGCNAITDKLVEKLVICAPRLRNVVLSKCMQITDASLRALSQLGRSLHYIHLGHCALITDFGVASLVRSCHRIQYIDLACCSQLTDWTLVELANLPKLRRIGLVKCSLISDSGILELVRRRGEQDCLERVHLSYCTNLTIGPIYLLLKNCPKLTHLSLTGINAFLRREITQYCRDPPPDFNEHQKNSFCVFSGHGVNQLRAHLNQVMEDRAYLIDHGDMHALFHERRRRFMNGGADMDDEEMTLWARQRGLGLLQSVDNDGQGMSDINREIFRELNEGNMGPEEMREHFQRLIRNHHQHRLVERQFTGAEGQGDEVHLENQDPQNAPQIVQPAVFPNGNQAIPIVNVDEDDDIEMQSVSLFPRGPQNS</sequence>
<keyword evidence="3" id="KW-0833">Ubl conjugation pathway</keyword>
<gene>
    <name evidence="5" type="ORF">PGUG_03078</name>
</gene>